<gene>
    <name evidence="2" type="ORF">SEA_SUSHI23_33</name>
</gene>
<dbReference type="EMBL" id="MF358542">
    <property type="protein sequence ID" value="ASR76466.1"/>
    <property type="molecule type" value="Genomic_DNA"/>
</dbReference>
<evidence type="ECO:0000313" key="3">
    <source>
        <dbReference type="Proteomes" id="UP000225758"/>
    </source>
</evidence>
<name>A0A222YYC3_9CAUD</name>
<protein>
    <submittedName>
        <fullName evidence="2">Uncharacterized protein</fullName>
    </submittedName>
</protein>
<keyword evidence="1" id="KW-0175">Coiled coil</keyword>
<accession>A0A222YYC3</accession>
<dbReference type="Proteomes" id="UP000225758">
    <property type="component" value="Segment"/>
</dbReference>
<sequence length="67" mass="7373">MRAEIELLLLTDSAGLNRNLVTALISEIKQDAVEADNAYENEVSNLRNAIESATNDVESVLRTLRDA</sequence>
<reference evidence="2 3" key="1">
    <citation type="submission" date="2017-06" db="EMBL/GenBank/DDBJ databases">
        <authorList>
            <person name="Mageeney C.M."/>
            <person name="Olugbade I.D."/>
            <person name="Kenna M.A."/>
            <person name="Ware V.C."/>
            <person name="Garlena R.A."/>
            <person name="Russell D.A."/>
            <person name="Pope W.H."/>
            <person name="Jacobs-Sera D."/>
            <person name="Hendrix R.W."/>
            <person name="Hatfull G.F."/>
        </authorList>
    </citation>
    <scope>NUCLEOTIDE SEQUENCE [LARGE SCALE GENOMIC DNA]</scope>
</reference>
<feature type="coiled-coil region" evidence="1">
    <location>
        <begin position="36"/>
        <end position="63"/>
    </location>
</feature>
<proteinExistence type="predicted"/>
<evidence type="ECO:0000256" key="1">
    <source>
        <dbReference type="SAM" id="Coils"/>
    </source>
</evidence>
<organism evidence="2 3">
    <name type="scientific">Streptomyces phage Sushi23</name>
    <dbReference type="NCBI Taxonomy" id="2015806"/>
    <lineage>
        <taxon>Viruses</taxon>
        <taxon>Duplodnaviria</taxon>
        <taxon>Heunggongvirae</taxon>
        <taxon>Uroviricota</taxon>
        <taxon>Caudoviricetes</taxon>
        <taxon>Stanwilliamsviridae</taxon>
        <taxon>Boydwoodruffvirinae</taxon>
        <taxon>Samistivirus</taxon>
        <taxon>Samistivirus peebs</taxon>
    </lineage>
</organism>
<evidence type="ECO:0000313" key="2">
    <source>
        <dbReference type="EMBL" id="ASR76466.1"/>
    </source>
</evidence>